<evidence type="ECO:0000313" key="3">
    <source>
        <dbReference type="Proteomes" id="UP000076727"/>
    </source>
</evidence>
<evidence type="ECO:0008006" key="4">
    <source>
        <dbReference type="Google" id="ProtNLM"/>
    </source>
</evidence>
<dbReference type="PROSITE" id="PS51257">
    <property type="entry name" value="PROKAR_LIPOPROTEIN"/>
    <property type="match status" value="1"/>
</dbReference>
<keyword evidence="3" id="KW-1185">Reference proteome</keyword>
<evidence type="ECO:0000313" key="2">
    <source>
        <dbReference type="EMBL" id="KZT68520.1"/>
    </source>
</evidence>
<feature type="signal peptide" evidence="1">
    <location>
        <begin position="1"/>
        <end position="33"/>
    </location>
</feature>
<dbReference type="Proteomes" id="UP000076727">
    <property type="component" value="Unassembled WGS sequence"/>
</dbReference>
<evidence type="ECO:0000256" key="1">
    <source>
        <dbReference type="SAM" id="SignalP"/>
    </source>
</evidence>
<name>A0A165PQV5_9APHY</name>
<accession>A0A165PQV5</accession>
<reference evidence="2 3" key="1">
    <citation type="journal article" date="2016" name="Mol. Biol. Evol.">
        <title>Comparative Genomics of Early-Diverging Mushroom-Forming Fungi Provides Insights into the Origins of Lignocellulose Decay Capabilities.</title>
        <authorList>
            <person name="Nagy L.G."/>
            <person name="Riley R."/>
            <person name="Tritt A."/>
            <person name="Adam C."/>
            <person name="Daum C."/>
            <person name="Floudas D."/>
            <person name="Sun H."/>
            <person name="Yadav J.S."/>
            <person name="Pangilinan J."/>
            <person name="Larsson K.H."/>
            <person name="Matsuura K."/>
            <person name="Barry K."/>
            <person name="Labutti K."/>
            <person name="Kuo R."/>
            <person name="Ohm R.A."/>
            <person name="Bhattacharya S.S."/>
            <person name="Shirouzu T."/>
            <person name="Yoshinaga Y."/>
            <person name="Martin F.M."/>
            <person name="Grigoriev I.V."/>
            <person name="Hibbett D.S."/>
        </authorList>
    </citation>
    <scope>NUCLEOTIDE SEQUENCE [LARGE SCALE GENOMIC DNA]</scope>
    <source>
        <strain evidence="2 3">L-15889</strain>
    </source>
</reference>
<organism evidence="2 3">
    <name type="scientific">Daedalea quercina L-15889</name>
    <dbReference type="NCBI Taxonomy" id="1314783"/>
    <lineage>
        <taxon>Eukaryota</taxon>
        <taxon>Fungi</taxon>
        <taxon>Dikarya</taxon>
        <taxon>Basidiomycota</taxon>
        <taxon>Agaricomycotina</taxon>
        <taxon>Agaricomycetes</taxon>
        <taxon>Polyporales</taxon>
        <taxon>Fomitopsis</taxon>
    </lineage>
</organism>
<protein>
    <recommendedName>
        <fullName evidence="4">Secreted protein</fullName>
    </recommendedName>
</protein>
<dbReference type="EMBL" id="KV429066">
    <property type="protein sequence ID" value="KZT68520.1"/>
    <property type="molecule type" value="Genomic_DNA"/>
</dbReference>
<dbReference type="AlphaFoldDB" id="A0A165PQV5"/>
<gene>
    <name evidence="2" type="ORF">DAEQUDRAFT_330068</name>
</gene>
<keyword evidence="1" id="KW-0732">Signal</keyword>
<feature type="chain" id="PRO_5007864380" description="Secreted protein" evidence="1">
    <location>
        <begin position="34"/>
        <end position="99"/>
    </location>
</feature>
<proteinExistence type="predicted"/>
<sequence length="99" mass="11130">MARRGVLFMYILLYPPCYIGLSSLGCWPPYTLAIASCAIASGNRSHCAINCQELWPTYYRVRIATRKYSRQGSMEKHAVAQIAIIRVVRTLTMLCALAD</sequence>